<evidence type="ECO:0000313" key="2">
    <source>
        <dbReference type="Proteomes" id="UP000615446"/>
    </source>
</evidence>
<accession>A0A8H3L6H3</accession>
<dbReference type="OrthoDB" id="2416161at2759"/>
<dbReference type="AlphaFoldDB" id="A0A8H3L6H3"/>
<gene>
    <name evidence="1" type="ORF">RCL2_000877600</name>
</gene>
<reference evidence="1" key="1">
    <citation type="submission" date="2019-10" db="EMBL/GenBank/DDBJ databases">
        <title>Conservation and host-specific expression of non-tandemly repeated heterogenous ribosome RNA gene in arbuscular mycorrhizal fungi.</title>
        <authorList>
            <person name="Maeda T."/>
            <person name="Kobayashi Y."/>
            <person name="Nakagawa T."/>
            <person name="Ezawa T."/>
            <person name="Yamaguchi K."/>
            <person name="Bino T."/>
            <person name="Nishimoto Y."/>
            <person name="Shigenobu S."/>
            <person name="Kawaguchi M."/>
        </authorList>
    </citation>
    <scope>NUCLEOTIDE SEQUENCE</scope>
    <source>
        <strain evidence="1">HR1</strain>
    </source>
</reference>
<evidence type="ECO:0000313" key="1">
    <source>
        <dbReference type="EMBL" id="GES81534.1"/>
    </source>
</evidence>
<protein>
    <submittedName>
        <fullName evidence="1">Uncharacterized protein LOC115034219</fullName>
    </submittedName>
</protein>
<organism evidence="1 2">
    <name type="scientific">Rhizophagus clarus</name>
    <dbReference type="NCBI Taxonomy" id="94130"/>
    <lineage>
        <taxon>Eukaryota</taxon>
        <taxon>Fungi</taxon>
        <taxon>Fungi incertae sedis</taxon>
        <taxon>Mucoromycota</taxon>
        <taxon>Glomeromycotina</taxon>
        <taxon>Glomeromycetes</taxon>
        <taxon>Glomerales</taxon>
        <taxon>Glomeraceae</taxon>
        <taxon>Rhizophagus</taxon>
    </lineage>
</organism>
<dbReference type="Proteomes" id="UP000615446">
    <property type="component" value="Unassembled WGS sequence"/>
</dbReference>
<proteinExistence type="predicted"/>
<sequence>MKKTLNGSNFLIKNSTIGCDRILIFTIVENLKQLEISLFWIMDEMFKTVPTIFKQLYTIHGCVRNENLCIMPLIYVLMTSKSEQCYRTNEEFSLLIRLIPALAFLPFNEISSVFNELKENMTVKANEIMNWFENYYVYRII</sequence>
<comment type="caution">
    <text evidence="1">The sequence shown here is derived from an EMBL/GenBank/DDBJ whole genome shotgun (WGS) entry which is preliminary data.</text>
</comment>
<dbReference type="EMBL" id="BLAL01000057">
    <property type="protein sequence ID" value="GES81534.1"/>
    <property type="molecule type" value="Genomic_DNA"/>
</dbReference>
<name>A0A8H3L6H3_9GLOM</name>